<comment type="similarity">
    <text evidence="1">Belongs to the peptidase C48 family.</text>
</comment>
<dbReference type="PROSITE" id="PS50089">
    <property type="entry name" value="ZF_RING_2"/>
    <property type="match status" value="1"/>
</dbReference>
<keyword evidence="4" id="KW-0378">Hydrolase</keyword>
<proteinExistence type="inferred from homology"/>
<feature type="domain" description="Ubiquitin-like protease family profile" evidence="8">
    <location>
        <begin position="840"/>
        <end position="989"/>
    </location>
</feature>
<dbReference type="InterPro" id="IPR038765">
    <property type="entry name" value="Papain-like_cys_pep_sf"/>
</dbReference>
<evidence type="ECO:0000256" key="1">
    <source>
        <dbReference type="ARBA" id="ARBA00005234"/>
    </source>
</evidence>
<sequence length="1073" mass="127305">MPRTIHFPDEQKLICITVKFMRDKNLIDLEGGYRPKNNPFQQITSIYSNGEFESSAPASLYSKWKKNYNNFRSNVMNRLKEGSNISDDPMDNYEIILDQNEWNKINKSIGGITRKKFLASVNPFFSKKIRSLGFECDFKLKSNYFSTAKKKHFGKKIWNGVFVCKNCSKEISGLIDHQNLNNNDIHIKIESNDFNCFSKKEATGTKIRITGDERRQLQYEISSKGSSNFWNEANFFQDERKISLSYDSVRKMNSQHRHRFQLAHDLRIDSDASKNIFDSFLSGSRNRLKGYIQEVHSNPYGALLFAEIQIKMWEIVRENNPIWFFDATGNLMTRLKNQKEILLYTILVHDTRNKTSFPVADFLSSANDSISIYSFLIKIIEKFSLFPFFQKPKLIVTDFSWANIHAISKSFNNMEIIDYIFLSYKIIVESKLYMTPSIKTLIYLCSTHFLKNIIDETDRIIKKNSIEDGYLIRKRFIKSFILLQNCNDFEIFCKLLLSIKNVFMSKQKDQNYLIGIAHLTLAQKELDFDFFKNLTFPEKKEHQDTEEIPKIFFVENRNINLVKDSPFTGYFKKILEPVENEEMEKTESEKNAYYNPDLFKIIVRRLHILPLWSAIMFRNFHLDKTRYSNNAVERWFGYFKNKILMTNKRVRNCRLLFLNEVATPLFFTINQKYKEYYEEKFNEKHYQLEQKQIDVEQSKASTEKYSFKNPTKTKISHYLPGYNFIKNESEAVKEVVDNYKLSDLKFSNFFEEEEETTPKADQKMDIDKNYENNNNFESKETIPLERHKKKSVFGNDLFSESDRFYENLIGKKSENSLTKMFFEINNVIIDDFFVYKVEDILINKREINSLINNEWLSDTILEAYGKAVVLNSQREVGFISSFYCTEISYNGFLRFHHDLKIYDKDAIFGFLNQNKNHWCLVFIDLRNNFFNYIDPLGETKGRQKKFFQNWNFYFQQQYKINLIQDNIEHSLQKDSINCGVFVCFFLNQLLNNKPLIINNSIKNIFDYRMLIMNVLKGFSAKSFCSYCGENLTEKDDVLYGNCNHKYHNECKLFKEKYSLKLKEFEEFDCPICF</sequence>
<gene>
    <name evidence="9" type="ORF">OXX778_LOCUS10307</name>
</gene>
<organism evidence="9 10">
    <name type="scientific">Brachionus calyciflorus</name>
    <dbReference type="NCBI Taxonomy" id="104777"/>
    <lineage>
        <taxon>Eukaryota</taxon>
        <taxon>Metazoa</taxon>
        <taxon>Spiralia</taxon>
        <taxon>Gnathifera</taxon>
        <taxon>Rotifera</taxon>
        <taxon>Eurotatoria</taxon>
        <taxon>Monogononta</taxon>
        <taxon>Pseudotrocha</taxon>
        <taxon>Ploima</taxon>
        <taxon>Brachionidae</taxon>
        <taxon>Brachionus</taxon>
    </lineage>
</organism>
<dbReference type="Proteomes" id="UP000663879">
    <property type="component" value="Unassembled WGS sequence"/>
</dbReference>
<evidence type="ECO:0000313" key="9">
    <source>
        <dbReference type="EMBL" id="CAF0878791.1"/>
    </source>
</evidence>
<evidence type="ECO:0000256" key="2">
    <source>
        <dbReference type="ARBA" id="ARBA00022670"/>
    </source>
</evidence>
<name>A0A813Y7L7_9BILA</name>
<keyword evidence="3 6" id="KW-0863">Zinc-finger</keyword>
<dbReference type="InterPro" id="IPR001841">
    <property type="entry name" value="Znf_RING"/>
</dbReference>
<evidence type="ECO:0008006" key="11">
    <source>
        <dbReference type="Google" id="ProtNLM"/>
    </source>
</evidence>
<evidence type="ECO:0000256" key="4">
    <source>
        <dbReference type="ARBA" id="ARBA00022801"/>
    </source>
</evidence>
<evidence type="ECO:0000259" key="8">
    <source>
        <dbReference type="PROSITE" id="PS50600"/>
    </source>
</evidence>
<dbReference type="GO" id="GO:0006508">
    <property type="term" value="P:proteolysis"/>
    <property type="evidence" value="ECO:0007669"/>
    <property type="project" value="UniProtKB-KW"/>
</dbReference>
<dbReference type="SUPFAM" id="SSF54001">
    <property type="entry name" value="Cysteine proteinases"/>
    <property type="match status" value="1"/>
</dbReference>
<feature type="domain" description="RING-type" evidence="7">
    <location>
        <begin position="1024"/>
        <end position="1072"/>
    </location>
</feature>
<accession>A0A813Y7L7</accession>
<dbReference type="GO" id="GO:0008270">
    <property type="term" value="F:zinc ion binding"/>
    <property type="evidence" value="ECO:0007669"/>
    <property type="project" value="UniProtKB-KW"/>
</dbReference>
<dbReference type="AlphaFoldDB" id="A0A813Y7L7"/>
<keyword evidence="2" id="KW-0645">Protease</keyword>
<keyword evidence="10" id="KW-1185">Reference proteome</keyword>
<dbReference type="EMBL" id="CAJNOC010001616">
    <property type="protein sequence ID" value="CAF0878791.1"/>
    <property type="molecule type" value="Genomic_DNA"/>
</dbReference>
<evidence type="ECO:0000256" key="6">
    <source>
        <dbReference type="PROSITE-ProRule" id="PRU00175"/>
    </source>
</evidence>
<keyword evidence="5" id="KW-0862">Zinc</keyword>
<dbReference type="OrthoDB" id="10233675at2759"/>
<evidence type="ECO:0000259" key="7">
    <source>
        <dbReference type="PROSITE" id="PS50089"/>
    </source>
</evidence>
<keyword evidence="3 6" id="KW-0479">Metal-binding</keyword>
<evidence type="ECO:0000256" key="5">
    <source>
        <dbReference type="ARBA" id="ARBA00022833"/>
    </source>
</evidence>
<dbReference type="InterPro" id="IPR003653">
    <property type="entry name" value="Peptidase_C48_C"/>
</dbReference>
<protein>
    <recommendedName>
        <fullName evidence="11">Ubiquitin-like protease family profile domain-containing protein</fullName>
    </recommendedName>
</protein>
<reference evidence="9" key="1">
    <citation type="submission" date="2021-02" db="EMBL/GenBank/DDBJ databases">
        <authorList>
            <person name="Nowell W R."/>
        </authorList>
    </citation>
    <scope>NUCLEOTIDE SEQUENCE</scope>
    <source>
        <strain evidence="9">Ploen Becks lab</strain>
    </source>
</reference>
<dbReference type="PROSITE" id="PS50600">
    <property type="entry name" value="ULP_PROTEASE"/>
    <property type="match status" value="1"/>
</dbReference>
<dbReference type="GO" id="GO:0008234">
    <property type="term" value="F:cysteine-type peptidase activity"/>
    <property type="evidence" value="ECO:0007669"/>
    <property type="project" value="InterPro"/>
</dbReference>
<dbReference type="Gene3D" id="3.40.395.10">
    <property type="entry name" value="Adenoviral Proteinase, Chain A"/>
    <property type="match status" value="1"/>
</dbReference>
<dbReference type="Pfam" id="PF02902">
    <property type="entry name" value="Peptidase_C48"/>
    <property type="match status" value="1"/>
</dbReference>
<comment type="caution">
    <text evidence="9">The sequence shown here is derived from an EMBL/GenBank/DDBJ whole genome shotgun (WGS) entry which is preliminary data.</text>
</comment>
<evidence type="ECO:0000256" key="3">
    <source>
        <dbReference type="ARBA" id="ARBA00022771"/>
    </source>
</evidence>
<evidence type="ECO:0000313" key="10">
    <source>
        <dbReference type="Proteomes" id="UP000663879"/>
    </source>
</evidence>